<dbReference type="EMBL" id="JAIWYP010000007">
    <property type="protein sequence ID" value="KAH3791489.1"/>
    <property type="molecule type" value="Genomic_DNA"/>
</dbReference>
<gene>
    <name evidence="1" type="ORF">DPMN_144975</name>
</gene>
<evidence type="ECO:0000313" key="1">
    <source>
        <dbReference type="EMBL" id="KAH3791489.1"/>
    </source>
</evidence>
<sequence length="106" mass="12335">MLGRWTRGMMLHHDHRAVHCICQSLLVMVKGKQPLDKGKMLDKPYLYSTAWHSRRLGWCSKAQLLHWFFCRMMGHVCLSICGMKTNTVAEMEQKTASKSTLRRVIT</sequence>
<proteinExistence type="predicted"/>
<comment type="caution">
    <text evidence="1">The sequence shown here is derived from an EMBL/GenBank/DDBJ whole genome shotgun (WGS) entry which is preliminary data.</text>
</comment>
<dbReference type="Proteomes" id="UP000828390">
    <property type="component" value="Unassembled WGS sequence"/>
</dbReference>
<accession>A0A9D4F543</accession>
<organism evidence="1 2">
    <name type="scientific">Dreissena polymorpha</name>
    <name type="common">Zebra mussel</name>
    <name type="synonym">Mytilus polymorpha</name>
    <dbReference type="NCBI Taxonomy" id="45954"/>
    <lineage>
        <taxon>Eukaryota</taxon>
        <taxon>Metazoa</taxon>
        <taxon>Spiralia</taxon>
        <taxon>Lophotrochozoa</taxon>
        <taxon>Mollusca</taxon>
        <taxon>Bivalvia</taxon>
        <taxon>Autobranchia</taxon>
        <taxon>Heteroconchia</taxon>
        <taxon>Euheterodonta</taxon>
        <taxon>Imparidentia</taxon>
        <taxon>Neoheterodontei</taxon>
        <taxon>Myida</taxon>
        <taxon>Dreissenoidea</taxon>
        <taxon>Dreissenidae</taxon>
        <taxon>Dreissena</taxon>
    </lineage>
</organism>
<reference evidence="1" key="1">
    <citation type="journal article" date="2019" name="bioRxiv">
        <title>The Genome of the Zebra Mussel, Dreissena polymorpha: A Resource for Invasive Species Research.</title>
        <authorList>
            <person name="McCartney M.A."/>
            <person name="Auch B."/>
            <person name="Kono T."/>
            <person name="Mallez S."/>
            <person name="Zhang Y."/>
            <person name="Obille A."/>
            <person name="Becker A."/>
            <person name="Abrahante J.E."/>
            <person name="Garbe J."/>
            <person name="Badalamenti J.P."/>
            <person name="Herman A."/>
            <person name="Mangelson H."/>
            <person name="Liachko I."/>
            <person name="Sullivan S."/>
            <person name="Sone E.D."/>
            <person name="Koren S."/>
            <person name="Silverstein K.A.T."/>
            <person name="Beckman K.B."/>
            <person name="Gohl D.M."/>
        </authorList>
    </citation>
    <scope>NUCLEOTIDE SEQUENCE</scope>
    <source>
        <strain evidence="1">Duluth1</strain>
        <tissue evidence="1">Whole animal</tissue>
    </source>
</reference>
<name>A0A9D4F543_DREPO</name>
<reference evidence="1" key="2">
    <citation type="submission" date="2020-11" db="EMBL/GenBank/DDBJ databases">
        <authorList>
            <person name="McCartney M.A."/>
            <person name="Auch B."/>
            <person name="Kono T."/>
            <person name="Mallez S."/>
            <person name="Becker A."/>
            <person name="Gohl D.M."/>
            <person name="Silverstein K.A.T."/>
            <person name="Koren S."/>
            <person name="Bechman K.B."/>
            <person name="Herman A."/>
            <person name="Abrahante J.E."/>
            <person name="Garbe J."/>
        </authorList>
    </citation>
    <scope>NUCLEOTIDE SEQUENCE</scope>
    <source>
        <strain evidence="1">Duluth1</strain>
        <tissue evidence="1">Whole animal</tissue>
    </source>
</reference>
<dbReference type="AlphaFoldDB" id="A0A9D4F543"/>
<evidence type="ECO:0000313" key="2">
    <source>
        <dbReference type="Proteomes" id="UP000828390"/>
    </source>
</evidence>
<protein>
    <submittedName>
        <fullName evidence="1">Uncharacterized protein</fullName>
    </submittedName>
</protein>
<keyword evidence="2" id="KW-1185">Reference proteome</keyword>